<evidence type="ECO:0000313" key="8">
    <source>
        <dbReference type="EMBL" id="MCC8428425.1"/>
    </source>
</evidence>
<feature type="transmembrane region" description="Helical" evidence="6">
    <location>
        <begin position="228"/>
        <end position="247"/>
    </location>
</feature>
<name>A0ABS8KQU8_9HYPH</name>
<proteinExistence type="predicted"/>
<feature type="transmembrane region" description="Helical" evidence="6">
    <location>
        <begin position="12"/>
        <end position="30"/>
    </location>
</feature>
<dbReference type="InterPro" id="IPR050638">
    <property type="entry name" value="AA-Vitamin_Transporters"/>
</dbReference>
<comment type="subcellular location">
    <subcellularLocation>
        <location evidence="1">Cell membrane</location>
        <topology evidence="1">Multi-pass membrane protein</topology>
    </subcellularLocation>
</comment>
<feature type="domain" description="EamA" evidence="7">
    <location>
        <begin position="18"/>
        <end position="145"/>
    </location>
</feature>
<keyword evidence="4 6" id="KW-1133">Transmembrane helix</keyword>
<feature type="domain" description="EamA" evidence="7">
    <location>
        <begin position="162"/>
        <end position="298"/>
    </location>
</feature>
<dbReference type="RefSeq" id="WP_230549617.1">
    <property type="nucleotide sequence ID" value="NZ_JAJISD010000001.1"/>
</dbReference>
<evidence type="ECO:0000256" key="3">
    <source>
        <dbReference type="ARBA" id="ARBA00022692"/>
    </source>
</evidence>
<keyword evidence="5 6" id="KW-0472">Membrane</keyword>
<feature type="transmembrane region" description="Helical" evidence="6">
    <location>
        <begin position="76"/>
        <end position="97"/>
    </location>
</feature>
<dbReference type="PANTHER" id="PTHR32322:SF18">
    <property type="entry name" value="S-ADENOSYLMETHIONINE_S-ADENOSYLHOMOCYSTEINE TRANSPORTER"/>
    <property type="match status" value="1"/>
</dbReference>
<keyword evidence="9" id="KW-1185">Reference proteome</keyword>
<dbReference type="SUPFAM" id="SSF103481">
    <property type="entry name" value="Multidrug resistance efflux transporter EmrE"/>
    <property type="match status" value="1"/>
</dbReference>
<feature type="transmembrane region" description="Helical" evidence="6">
    <location>
        <begin position="194"/>
        <end position="216"/>
    </location>
</feature>
<accession>A0ABS8KQU8</accession>
<feature type="transmembrane region" description="Helical" evidence="6">
    <location>
        <begin position="42"/>
        <end position="64"/>
    </location>
</feature>
<evidence type="ECO:0000256" key="6">
    <source>
        <dbReference type="SAM" id="Phobius"/>
    </source>
</evidence>
<feature type="transmembrane region" description="Helical" evidence="6">
    <location>
        <begin position="131"/>
        <end position="152"/>
    </location>
</feature>
<dbReference type="InterPro" id="IPR000620">
    <property type="entry name" value="EamA_dom"/>
</dbReference>
<evidence type="ECO:0000256" key="4">
    <source>
        <dbReference type="ARBA" id="ARBA00022989"/>
    </source>
</evidence>
<evidence type="ECO:0000313" key="9">
    <source>
        <dbReference type="Proteomes" id="UP001198862"/>
    </source>
</evidence>
<dbReference type="EMBL" id="JAJISD010000001">
    <property type="protein sequence ID" value="MCC8428425.1"/>
    <property type="molecule type" value="Genomic_DNA"/>
</dbReference>
<feature type="transmembrane region" description="Helical" evidence="6">
    <location>
        <begin position="254"/>
        <end position="277"/>
    </location>
</feature>
<feature type="transmembrane region" description="Helical" evidence="6">
    <location>
        <begin position="283"/>
        <end position="301"/>
    </location>
</feature>
<sequence>MTQIAGRDRNRMLGAFAAMVFVGLSWGANVPVSKVMLQHFDVVPMLAVRTLAAVATLAMVLVLVEGAGSLRIDVGLKRFLLIGLMMSGFFVIFTIGIRFSNPISAAAVQVAGPLVAAVTVRLVTGMRFDPGFGVALALTLSGGAILAAGSLFGRGALTLGGGEIVVLLSNALWTLYSLKAQAWFDRASQLHRAYVASLSALGWMVPLSLALVVIGWARSPFAVADAWIWTQLLLIAVFASAMGAYFWNIGASRLGVAIASLWVNLVPFFAVLWSMAYGFMPNVYQIVGGLVALSGVVYMQWRKLQTMKR</sequence>
<protein>
    <submittedName>
        <fullName evidence="8">DMT family transporter</fullName>
    </submittedName>
</protein>
<feature type="transmembrane region" description="Helical" evidence="6">
    <location>
        <begin position="164"/>
        <end position="182"/>
    </location>
</feature>
<dbReference type="Pfam" id="PF00892">
    <property type="entry name" value="EamA"/>
    <property type="match status" value="2"/>
</dbReference>
<evidence type="ECO:0000259" key="7">
    <source>
        <dbReference type="Pfam" id="PF00892"/>
    </source>
</evidence>
<comment type="caution">
    <text evidence="8">The sequence shown here is derived from an EMBL/GenBank/DDBJ whole genome shotgun (WGS) entry which is preliminary data.</text>
</comment>
<feature type="transmembrane region" description="Helical" evidence="6">
    <location>
        <begin position="103"/>
        <end position="124"/>
    </location>
</feature>
<keyword evidence="3 6" id="KW-0812">Transmembrane</keyword>
<dbReference type="PANTHER" id="PTHR32322">
    <property type="entry name" value="INNER MEMBRANE TRANSPORTER"/>
    <property type="match status" value="1"/>
</dbReference>
<evidence type="ECO:0000256" key="2">
    <source>
        <dbReference type="ARBA" id="ARBA00022475"/>
    </source>
</evidence>
<evidence type="ECO:0000256" key="1">
    <source>
        <dbReference type="ARBA" id="ARBA00004651"/>
    </source>
</evidence>
<keyword evidence="2" id="KW-1003">Cell membrane</keyword>
<evidence type="ECO:0000256" key="5">
    <source>
        <dbReference type="ARBA" id="ARBA00023136"/>
    </source>
</evidence>
<dbReference type="InterPro" id="IPR037185">
    <property type="entry name" value="EmrE-like"/>
</dbReference>
<organism evidence="8 9">
    <name type="scientific">Reyranella aquatilis</name>
    <dbReference type="NCBI Taxonomy" id="2035356"/>
    <lineage>
        <taxon>Bacteria</taxon>
        <taxon>Pseudomonadati</taxon>
        <taxon>Pseudomonadota</taxon>
        <taxon>Alphaproteobacteria</taxon>
        <taxon>Hyphomicrobiales</taxon>
        <taxon>Reyranellaceae</taxon>
        <taxon>Reyranella</taxon>
    </lineage>
</organism>
<reference evidence="8 9" key="1">
    <citation type="submission" date="2021-11" db="EMBL/GenBank/DDBJ databases">
        <authorList>
            <person name="Lee D.-H."/>
            <person name="Kim S.-B."/>
        </authorList>
    </citation>
    <scope>NUCLEOTIDE SEQUENCE [LARGE SCALE GENOMIC DNA]</scope>
    <source>
        <strain evidence="8 9">KCTC 52223</strain>
    </source>
</reference>
<gene>
    <name evidence="8" type="ORF">LJ725_05580</name>
</gene>
<dbReference type="Proteomes" id="UP001198862">
    <property type="component" value="Unassembled WGS sequence"/>
</dbReference>